<evidence type="ECO:0000256" key="3">
    <source>
        <dbReference type="ARBA" id="ARBA00022478"/>
    </source>
</evidence>
<dbReference type="InterPro" id="IPR007644">
    <property type="entry name" value="RNA_pol_bsu_protrusion"/>
</dbReference>
<dbReference type="Gene3D" id="2.40.50.100">
    <property type="match status" value="1"/>
</dbReference>
<proteinExistence type="inferred from homology"/>
<dbReference type="InterPro" id="IPR007120">
    <property type="entry name" value="DNA-dir_RNAP_su2_dom"/>
</dbReference>
<keyword evidence="5 8" id="KW-0548">Nucleotidyltransferase</keyword>
<evidence type="ECO:0000256" key="4">
    <source>
        <dbReference type="ARBA" id="ARBA00022679"/>
    </source>
</evidence>
<comment type="subunit">
    <text evidence="8 10">The RNAP catalytic core consists of 2 alpha, 1 beta, 1 beta' and 1 omega subunit. When a sigma factor is associated with the core the holoenzyme is formed, which can initiate transcription.</text>
</comment>
<dbReference type="EMBL" id="PVTD01000010">
    <property type="protein sequence ID" value="PRY21165.1"/>
    <property type="molecule type" value="Genomic_DNA"/>
</dbReference>
<feature type="domain" description="RNA polymerase beta subunit protrusion" evidence="14">
    <location>
        <begin position="27"/>
        <end position="517"/>
    </location>
</feature>
<dbReference type="InterPro" id="IPR037033">
    <property type="entry name" value="DNA-dir_RNAP_su2_hyb_sf"/>
</dbReference>
<dbReference type="InterPro" id="IPR015712">
    <property type="entry name" value="DNA-dir_RNA_pol_su2"/>
</dbReference>
<accession>A0A2T0RJ09</accession>
<evidence type="ECO:0000256" key="7">
    <source>
        <dbReference type="ARBA" id="ARBA00048552"/>
    </source>
</evidence>
<evidence type="ECO:0000256" key="2">
    <source>
        <dbReference type="ARBA" id="ARBA00009839"/>
    </source>
</evidence>
<dbReference type="InterPro" id="IPR010243">
    <property type="entry name" value="RNA_pol_bsu_bac"/>
</dbReference>
<comment type="similarity">
    <text evidence="1">In the N-terminal section; belongs to the RNA polymerase beta chain family.</text>
</comment>
<dbReference type="PANTHER" id="PTHR20856">
    <property type="entry name" value="DNA-DIRECTED RNA POLYMERASE I SUBUNIT 2"/>
    <property type="match status" value="1"/>
</dbReference>
<evidence type="ECO:0000259" key="15">
    <source>
        <dbReference type="Pfam" id="PF04565"/>
    </source>
</evidence>
<comment type="similarity">
    <text evidence="8 9">Belongs to the RNA polymerase beta chain family.</text>
</comment>
<dbReference type="GO" id="GO:0000428">
    <property type="term" value="C:DNA-directed RNA polymerase complex"/>
    <property type="evidence" value="ECO:0007669"/>
    <property type="project" value="UniProtKB-KW"/>
</dbReference>
<dbReference type="HAMAP" id="MF_01321">
    <property type="entry name" value="RNApol_bact_RpoB"/>
    <property type="match status" value="1"/>
</dbReference>
<organism evidence="17 18">
    <name type="scientific">Aliiruegeria haliotis</name>
    <dbReference type="NCBI Taxonomy" id="1280846"/>
    <lineage>
        <taxon>Bacteria</taxon>
        <taxon>Pseudomonadati</taxon>
        <taxon>Pseudomonadota</taxon>
        <taxon>Alphaproteobacteria</taxon>
        <taxon>Rhodobacterales</taxon>
        <taxon>Roseobacteraceae</taxon>
        <taxon>Aliiruegeria</taxon>
    </lineage>
</organism>
<evidence type="ECO:0000259" key="11">
    <source>
        <dbReference type="Pfam" id="PF00562"/>
    </source>
</evidence>
<evidence type="ECO:0000259" key="16">
    <source>
        <dbReference type="Pfam" id="PF10385"/>
    </source>
</evidence>
<evidence type="ECO:0000256" key="9">
    <source>
        <dbReference type="RuleBase" id="RU000434"/>
    </source>
</evidence>
<feature type="domain" description="RNA polymerase Rpb2" evidence="12">
    <location>
        <begin position="1298"/>
        <end position="1372"/>
    </location>
</feature>
<dbReference type="FunFam" id="2.40.50.100:FF:000006">
    <property type="entry name" value="DNA-directed RNA polymerase subunit beta"/>
    <property type="match status" value="1"/>
</dbReference>
<dbReference type="CDD" id="cd00653">
    <property type="entry name" value="RNA_pol_B_RPB2"/>
    <property type="match status" value="1"/>
</dbReference>
<dbReference type="Pfam" id="PF04560">
    <property type="entry name" value="RNA_pol_Rpb2_7"/>
    <property type="match status" value="1"/>
</dbReference>
<evidence type="ECO:0000259" key="12">
    <source>
        <dbReference type="Pfam" id="PF04560"/>
    </source>
</evidence>
<dbReference type="Pfam" id="PF04561">
    <property type="entry name" value="RNA_pol_Rpb2_2"/>
    <property type="match status" value="2"/>
</dbReference>
<dbReference type="OrthoDB" id="9803954at2"/>
<evidence type="ECO:0000313" key="18">
    <source>
        <dbReference type="Proteomes" id="UP000239480"/>
    </source>
</evidence>
<evidence type="ECO:0000256" key="1">
    <source>
        <dbReference type="ARBA" id="ARBA00007616"/>
    </source>
</evidence>
<dbReference type="GO" id="GO:0032549">
    <property type="term" value="F:ribonucleoside binding"/>
    <property type="evidence" value="ECO:0007669"/>
    <property type="project" value="InterPro"/>
</dbReference>
<feature type="domain" description="RNA polymerase Rpb2" evidence="15">
    <location>
        <begin position="533"/>
        <end position="601"/>
    </location>
</feature>
<evidence type="ECO:0000259" key="13">
    <source>
        <dbReference type="Pfam" id="PF04561"/>
    </source>
</evidence>
<dbReference type="InterPro" id="IPR007642">
    <property type="entry name" value="RNA_pol_Rpb2_2"/>
</dbReference>
<dbReference type="NCBIfam" id="TIGR02013">
    <property type="entry name" value="rpoB"/>
    <property type="match status" value="1"/>
</dbReference>
<feature type="domain" description="DNA-directed RNA polymerase beta subunit external 1" evidence="16">
    <location>
        <begin position="611"/>
        <end position="676"/>
    </location>
</feature>
<keyword evidence="3 8" id="KW-0240">DNA-directed RNA polymerase</keyword>
<keyword evidence="6 8" id="KW-0804">Transcription</keyword>
<dbReference type="EC" id="2.7.7.6" evidence="8 10"/>
<dbReference type="InterPro" id="IPR014724">
    <property type="entry name" value="RNA_pol_RPB2_OB-fold"/>
</dbReference>
<evidence type="ECO:0000256" key="5">
    <source>
        <dbReference type="ARBA" id="ARBA00022695"/>
    </source>
</evidence>
<dbReference type="InterPro" id="IPR042107">
    <property type="entry name" value="DNA-dir_RNA_pol_bsu_ext_1_sf"/>
</dbReference>
<feature type="domain" description="RNA polymerase Rpb2" evidence="13">
    <location>
        <begin position="179"/>
        <end position="228"/>
    </location>
</feature>
<feature type="domain" description="RNA polymerase Rpb2" evidence="13">
    <location>
        <begin position="375"/>
        <end position="474"/>
    </location>
</feature>
<feature type="domain" description="DNA-directed RNA polymerase subunit 2 hybrid-binding" evidence="11">
    <location>
        <begin position="738"/>
        <end position="1296"/>
    </location>
</feature>
<dbReference type="Gene3D" id="3.90.1110.10">
    <property type="entry name" value="RNA polymerase Rpb2, domain 2"/>
    <property type="match status" value="1"/>
</dbReference>
<dbReference type="Gene3D" id="2.30.150.10">
    <property type="entry name" value="DNA-directed RNA polymerase, beta subunit, external 1 domain"/>
    <property type="match status" value="1"/>
</dbReference>
<dbReference type="Pfam" id="PF10385">
    <property type="entry name" value="RNA_pol_Rpb2_45"/>
    <property type="match status" value="1"/>
</dbReference>
<dbReference type="FunFam" id="3.90.1800.10:FF:000001">
    <property type="entry name" value="DNA-directed RNA polymerase subunit beta"/>
    <property type="match status" value="1"/>
</dbReference>
<dbReference type="GO" id="GO:0003899">
    <property type="term" value="F:DNA-directed RNA polymerase activity"/>
    <property type="evidence" value="ECO:0007669"/>
    <property type="project" value="UniProtKB-UniRule"/>
</dbReference>
<dbReference type="Gene3D" id="2.40.50.150">
    <property type="match status" value="1"/>
</dbReference>
<comment type="caution">
    <text evidence="17">The sequence shown here is derived from an EMBL/GenBank/DDBJ whole genome shotgun (WGS) entry which is preliminary data.</text>
</comment>
<evidence type="ECO:0000259" key="14">
    <source>
        <dbReference type="Pfam" id="PF04563"/>
    </source>
</evidence>
<dbReference type="InterPro" id="IPR007645">
    <property type="entry name" value="RNA_pol_Rpb2_3"/>
</dbReference>
<evidence type="ECO:0000313" key="17">
    <source>
        <dbReference type="EMBL" id="PRY21165.1"/>
    </source>
</evidence>
<sequence length="1378" mass="153244">MAQTFLGQKRLRKYYGKIREVLEMPNLIEVQKSSYDLFLKSGDQLEPLDGEGIMGVFQSVFPIKDFNETAVLEFVKYELEKPKYDVEECQQRDMTYSAPLKVTLRLIVFDVDEDTGAKSVKDIKEQDVFMGDMPLMTPNGTFIVNGTERVIVSQMHRSPGVFFDHDKGKTHSSGKLLFACRIIPYRGSWLDFEFDAKDIVYARIDRRRKLPVTTLLYALGLDQEGICDAYYDTVDFRLEKNKGWVTKFFPERVRGTRPTFDLVDAGTGEVICEAGKKVTPRAVKKIIDDGEITELLVPFDQIVGRYVAKDLINEETGAIYAEAGDELTWEIDKDGEVTGGTLKELMDAGFTEVPVLDIDNVNVGPYIRNTMAMDKNMGRDTALMDIYRVMRPGEPPTVEAASALFDTLFFDSERYDLSAVGRVKMNMRLALDAEDTQRTLRKEDIIACIKALVELRDGKGDVDDIDHLGNRRVRSVGELMENQYRVGLLRMERAIKERMSSVEIDTVMPQDLINAKPAAAAVREFFGSSQLSQFMDQTNPLSEVTHKRRLSALGPGGLTRERAGFEVRDVHPTHYGRMCPIETPEGPNIGLINSLATFARVNKYGFIETPYRVVKDAQVTDEVHYMSATEEMRHTVAQANAHLDNDGRFENDLVNTRQSGEYTMAPRDSVDLIDVSPKQLVSVAASLIPFLENDDANRALMGSNMQRQAVPLLRAEAPLVGTGIEEKVAIDSGAAIQARRAGIIDQVDAQRIVIRATEDLEPGDPGVDIYRLRKFQRSNQNTCINQRPLVKVGDTVSKGEVVADGPSTDIGELALGKNVVVAFMPWNGYNYEDSILISERIARDDVFTSVHIEEFEVAARDTKLGPEEITRDIPNVGEEALRNLDEAGIVYIGAEVGPADILVGKITPKGESPMTPEEKLLRAIFGEKASDVRDTSLRLPPGDFGTVVEVRVFNRHGVDKDERALQIEREEVERLARDRDDELVILERNIYARLKGMILGKVAVKGPKGVAANSEITEELLETLSKGQWWQLALAEEADAQIVEALNEQFEVQKRALDARFEDKVEKVRRGDDLPPGVMKMVKVFIAVKRKLQPGDKMAGRHGNKGVISKVVPMEDMPFLADGTPVDFVLNPLGVPSRMNVGQILETHMGWAARGLGLKVDEALDEYRRSGDLTPVRDAMKIAYGDNVYDEGIEGMDEGHLVESAGHVTGGVPIATPVFDGAKEADINDALLRAGFSQSGQSDLYDGRTGEKFSRQVTVGVKYLLKLHHLVDDKIHARSTGPYSLVTQQPLGGKAQFGGQRFGEMEVWALEAYGAAYTLQEMLTVKSDDVAGRTKVYESIVKGEDNFEAGVPESFNVLVKEVRGLGLNMELLDAEGEE</sequence>
<dbReference type="RefSeq" id="WP_106206941.1">
    <property type="nucleotide sequence ID" value="NZ_PVTD01000010.1"/>
</dbReference>
<name>A0A2T0RJ09_9RHOB</name>
<evidence type="ECO:0000256" key="10">
    <source>
        <dbReference type="RuleBase" id="RU363031"/>
    </source>
</evidence>
<gene>
    <name evidence="8" type="primary">rpoB</name>
    <name evidence="17" type="ORF">CLV78_11038</name>
</gene>
<reference evidence="17 18" key="1">
    <citation type="submission" date="2018-03" db="EMBL/GenBank/DDBJ databases">
        <title>Genomic Encyclopedia of Archaeal and Bacterial Type Strains, Phase II (KMG-II): from individual species to whole genera.</title>
        <authorList>
            <person name="Goeker M."/>
        </authorList>
    </citation>
    <scope>NUCLEOTIDE SEQUENCE [LARGE SCALE GENOMIC DNA]</scope>
    <source>
        <strain evidence="17 18">DSM 29328</strain>
    </source>
</reference>
<dbReference type="InterPro" id="IPR019462">
    <property type="entry name" value="DNA-dir_RNA_pol_bsu_external_1"/>
</dbReference>
<evidence type="ECO:0000256" key="8">
    <source>
        <dbReference type="HAMAP-Rule" id="MF_01321"/>
    </source>
</evidence>
<comment type="function">
    <text evidence="8 10">DNA-dependent RNA polymerase catalyzes the transcription of DNA into RNA using the four ribonucleoside triphosphates as substrates.</text>
</comment>
<dbReference type="Proteomes" id="UP000239480">
    <property type="component" value="Unassembled WGS sequence"/>
</dbReference>
<dbReference type="NCBIfam" id="NF001616">
    <property type="entry name" value="PRK00405.1"/>
    <property type="match status" value="1"/>
</dbReference>
<dbReference type="InterPro" id="IPR007641">
    <property type="entry name" value="RNA_pol_Rpb2_7"/>
</dbReference>
<protein>
    <recommendedName>
        <fullName evidence="8 10">DNA-directed RNA polymerase subunit beta</fullName>
        <shortName evidence="8">RNAP subunit beta</shortName>
        <ecNumber evidence="8 10">2.7.7.6</ecNumber>
    </recommendedName>
    <alternativeName>
        <fullName evidence="8">RNA polymerase subunit beta</fullName>
    </alternativeName>
    <alternativeName>
        <fullName evidence="8">Transcriptase subunit beta</fullName>
    </alternativeName>
</protein>
<dbReference type="Pfam" id="PF04563">
    <property type="entry name" value="RNA_pol_Rpb2_1"/>
    <property type="match status" value="1"/>
</dbReference>
<dbReference type="GO" id="GO:0006351">
    <property type="term" value="P:DNA-templated transcription"/>
    <property type="evidence" value="ECO:0007669"/>
    <property type="project" value="UniProtKB-UniRule"/>
</dbReference>
<dbReference type="PROSITE" id="PS01166">
    <property type="entry name" value="RNA_POL_BETA"/>
    <property type="match status" value="1"/>
</dbReference>
<dbReference type="Gene3D" id="2.40.270.10">
    <property type="entry name" value="DNA-directed RNA polymerase, subunit 2, domain 6"/>
    <property type="match status" value="1"/>
</dbReference>
<dbReference type="Pfam" id="PF00562">
    <property type="entry name" value="RNA_pol_Rpb2_6"/>
    <property type="match status" value="1"/>
</dbReference>
<keyword evidence="4 8" id="KW-0808">Transferase</keyword>
<keyword evidence="18" id="KW-1185">Reference proteome</keyword>
<comment type="similarity">
    <text evidence="2">In the C-terminal section; belongs to the RNA polymerase beta' chain family.</text>
</comment>
<dbReference type="SUPFAM" id="SSF64484">
    <property type="entry name" value="beta and beta-prime subunits of DNA dependent RNA-polymerase"/>
    <property type="match status" value="1"/>
</dbReference>
<comment type="catalytic activity">
    <reaction evidence="7 8 10">
        <text>RNA(n) + a ribonucleoside 5'-triphosphate = RNA(n+1) + diphosphate</text>
        <dbReference type="Rhea" id="RHEA:21248"/>
        <dbReference type="Rhea" id="RHEA-COMP:14527"/>
        <dbReference type="Rhea" id="RHEA-COMP:17342"/>
        <dbReference type="ChEBI" id="CHEBI:33019"/>
        <dbReference type="ChEBI" id="CHEBI:61557"/>
        <dbReference type="ChEBI" id="CHEBI:140395"/>
        <dbReference type="EC" id="2.7.7.6"/>
    </reaction>
</comment>
<dbReference type="GO" id="GO:0003677">
    <property type="term" value="F:DNA binding"/>
    <property type="evidence" value="ECO:0007669"/>
    <property type="project" value="UniProtKB-UniRule"/>
</dbReference>
<dbReference type="Gene3D" id="3.90.1800.10">
    <property type="entry name" value="RNA polymerase alpha subunit dimerisation domain"/>
    <property type="match status" value="1"/>
</dbReference>
<dbReference type="Gene3D" id="3.90.1100.10">
    <property type="match status" value="2"/>
</dbReference>
<evidence type="ECO:0000256" key="6">
    <source>
        <dbReference type="ARBA" id="ARBA00023163"/>
    </source>
</evidence>
<dbReference type="InterPro" id="IPR007121">
    <property type="entry name" value="RNA_pol_bsu_CS"/>
</dbReference>
<dbReference type="InterPro" id="IPR037034">
    <property type="entry name" value="RNA_pol_Rpb2_2_sf"/>
</dbReference>
<dbReference type="Pfam" id="PF04565">
    <property type="entry name" value="RNA_pol_Rpb2_3"/>
    <property type="match status" value="1"/>
</dbReference>